<dbReference type="PANTHER" id="PTHR13076">
    <property type="entry name" value="COILED-COIL AND C2 DOMAIN-CONTAINING PROTEIN 1-LIKE"/>
    <property type="match status" value="1"/>
</dbReference>
<evidence type="ECO:0000313" key="5">
    <source>
        <dbReference type="Proteomes" id="UP000807504"/>
    </source>
</evidence>
<evidence type="ECO:0000259" key="3">
    <source>
        <dbReference type="SMART" id="SM00685"/>
    </source>
</evidence>
<dbReference type="Proteomes" id="UP000807504">
    <property type="component" value="Unassembled WGS sequence"/>
</dbReference>
<dbReference type="SMART" id="SM00685">
    <property type="entry name" value="DM14"/>
    <property type="match status" value="4"/>
</dbReference>
<reference evidence="4" key="1">
    <citation type="journal article" date="2020" name="bioRxiv">
        <title>Chromosome-level reference genome of the European wasp spider Argiope bruennichi: a resource for studies on range expansion and evolutionary adaptation.</title>
        <authorList>
            <person name="Sheffer M.M."/>
            <person name="Hoppe A."/>
            <person name="Krehenwinkel H."/>
            <person name="Uhl G."/>
            <person name="Kuss A.W."/>
            <person name="Jensen L."/>
            <person name="Jensen C."/>
            <person name="Gillespie R.G."/>
            <person name="Hoff K.J."/>
            <person name="Prost S."/>
        </authorList>
    </citation>
    <scope>NUCLEOTIDE SEQUENCE</scope>
</reference>
<keyword evidence="1" id="KW-0175">Coiled coil</keyword>
<dbReference type="InterPro" id="IPR006608">
    <property type="entry name" value="CC2D1A/B_DM14"/>
</dbReference>
<protein>
    <submittedName>
        <fullName evidence="4">Coiled-coil and C2 domain-containing protein like</fullName>
    </submittedName>
</protein>
<feature type="domain" description="DM14" evidence="3">
    <location>
        <begin position="388"/>
        <end position="446"/>
    </location>
</feature>
<dbReference type="InterPro" id="IPR035892">
    <property type="entry name" value="C2_domain_sf"/>
</dbReference>
<gene>
    <name evidence="4" type="ORF">HNY73_010624</name>
</gene>
<feature type="compositionally biased region" description="Polar residues" evidence="2">
    <location>
        <begin position="102"/>
        <end position="113"/>
    </location>
</feature>
<dbReference type="InterPro" id="IPR039725">
    <property type="entry name" value="CC2D1A/B"/>
</dbReference>
<dbReference type="PANTHER" id="PTHR13076:SF9">
    <property type="entry name" value="COILED-COIL AND C2 DOMAIN-CONTAINING PROTEIN 1-LIKE"/>
    <property type="match status" value="1"/>
</dbReference>
<reference evidence="4" key="2">
    <citation type="submission" date="2020-06" db="EMBL/GenBank/DDBJ databases">
        <authorList>
            <person name="Sheffer M."/>
        </authorList>
    </citation>
    <scope>NUCLEOTIDE SEQUENCE</scope>
</reference>
<name>A0A8T0F437_ARGBR</name>
<feature type="compositionally biased region" description="Low complexity" evidence="2">
    <location>
        <begin position="235"/>
        <end position="246"/>
    </location>
</feature>
<feature type="region of interest" description="Disordered" evidence="2">
    <location>
        <begin position="50"/>
        <end position="145"/>
    </location>
</feature>
<dbReference type="GO" id="GO:0001227">
    <property type="term" value="F:DNA-binding transcription repressor activity, RNA polymerase II-specific"/>
    <property type="evidence" value="ECO:0007669"/>
    <property type="project" value="InterPro"/>
</dbReference>
<proteinExistence type="predicted"/>
<feature type="region of interest" description="Disordered" evidence="2">
    <location>
        <begin position="448"/>
        <end position="509"/>
    </location>
</feature>
<dbReference type="EMBL" id="JABXBU010000030">
    <property type="protein sequence ID" value="KAF8785028.1"/>
    <property type="molecule type" value="Genomic_DNA"/>
</dbReference>
<evidence type="ECO:0000256" key="1">
    <source>
        <dbReference type="SAM" id="Coils"/>
    </source>
</evidence>
<keyword evidence="5" id="KW-1185">Reference proteome</keyword>
<feature type="compositionally biased region" description="Acidic residues" evidence="2">
    <location>
        <begin position="83"/>
        <end position="100"/>
    </location>
</feature>
<feature type="compositionally biased region" description="Low complexity" evidence="2">
    <location>
        <begin position="50"/>
        <end position="59"/>
    </location>
</feature>
<evidence type="ECO:0000313" key="4">
    <source>
        <dbReference type="EMBL" id="KAF8785028.1"/>
    </source>
</evidence>
<comment type="caution">
    <text evidence="4">The sequence shown here is derived from an EMBL/GenBank/DDBJ whole genome shotgun (WGS) entry which is preliminary data.</text>
</comment>
<evidence type="ECO:0000256" key="2">
    <source>
        <dbReference type="SAM" id="MobiDB-lite"/>
    </source>
</evidence>
<feature type="region of interest" description="Disordered" evidence="2">
    <location>
        <begin position="754"/>
        <end position="776"/>
    </location>
</feature>
<sequence>MASKSRPRPKRQPNQLANLGLFDIPDLDLADNVDDDSDIDESALESELEALLSGKAPARPNRPKPKVAPVVDIEKLAEACLKDDEDEEDDGNLSGDEDLLSELQNITADSPTEINEPPQNDERSEPPEPPKRRSSNSCTESNTGSSVFMLQERLAMYNEAVNAAKLIGDSSKIRRYGRAVKTLEGLIKSAKSGAVINEEDIPPVVKIPKIDTESTANSNIPVAGVNNSGPNVTPAAGLSNSASSNGTQHSAKAISNNSEEPQLLSSEALPTKSQLIARRDQYKVAAVQAKRSGNKDLALSYLRTVKTFDAVIEAMNNNLPVDLSNVPPPPPHLIVPAMAIMTPKVSSERVIHDEVQTSSDMEKAALAAANDADEPEIFAAPPPPSSVLEALQQRLEKYTATKQAAEAENNSGKVRRLQRIIKQYETAIKDYKAGKNIDFEELPTPPGFAPIPVPSTKPSVIKPVGESAGKSPKEQNKTSNNLNKSPNQSNVNTNNPAVKKPKVQRTNTSTVGDKQLDYLLERQKLFRQAALTAKQNGDIQQAKEYLRMAKGFDSMIEATKCGLPIDATTIPTPPQLESSDFVIVDVSECTPNENCSQEELHENLEKDLRHQIEMCTRNKEHFLRLGDVSSASKFEKLCLESKKDLSVIQHLKKKGEPVPRFHYETRLFSMVQCHADLGDNDLEVTVERGINLPGKPDDLDSYVRLEFPIPQESPQRAKTHTVRDTNNPRKSLKFSASRLEESMLTYLNSLFSGQSSKGKHRGQFNFSSAWKQQKHS</sequence>
<dbReference type="AlphaFoldDB" id="A0A8T0F437"/>
<feature type="domain" description="DM14" evidence="3">
    <location>
        <begin position="516"/>
        <end position="574"/>
    </location>
</feature>
<feature type="compositionally biased region" description="Polar residues" evidence="2">
    <location>
        <begin position="136"/>
        <end position="145"/>
    </location>
</feature>
<dbReference type="SUPFAM" id="SSF49562">
    <property type="entry name" value="C2 domain (Calcium/lipid-binding domain, CaLB)"/>
    <property type="match status" value="1"/>
</dbReference>
<feature type="domain" description="DM14" evidence="3">
    <location>
        <begin position="147"/>
        <end position="205"/>
    </location>
</feature>
<feature type="compositionally biased region" description="Polar residues" evidence="2">
    <location>
        <begin position="764"/>
        <end position="776"/>
    </location>
</feature>
<accession>A0A8T0F437</accession>
<feature type="compositionally biased region" description="Basic and acidic residues" evidence="2">
    <location>
        <begin position="72"/>
        <end position="82"/>
    </location>
</feature>
<dbReference type="Pfam" id="PF21528">
    <property type="entry name" value="CC2D1A-B_DM14"/>
    <property type="match status" value="4"/>
</dbReference>
<feature type="compositionally biased region" description="Polar residues" evidence="2">
    <location>
        <begin position="477"/>
        <end position="496"/>
    </location>
</feature>
<organism evidence="4 5">
    <name type="scientific">Argiope bruennichi</name>
    <name type="common">Wasp spider</name>
    <name type="synonym">Aranea bruennichi</name>
    <dbReference type="NCBI Taxonomy" id="94029"/>
    <lineage>
        <taxon>Eukaryota</taxon>
        <taxon>Metazoa</taxon>
        <taxon>Ecdysozoa</taxon>
        <taxon>Arthropoda</taxon>
        <taxon>Chelicerata</taxon>
        <taxon>Arachnida</taxon>
        <taxon>Araneae</taxon>
        <taxon>Araneomorphae</taxon>
        <taxon>Entelegynae</taxon>
        <taxon>Araneoidea</taxon>
        <taxon>Araneidae</taxon>
        <taxon>Argiope</taxon>
    </lineage>
</organism>
<feature type="region of interest" description="Disordered" evidence="2">
    <location>
        <begin position="223"/>
        <end position="267"/>
    </location>
</feature>
<feature type="coiled-coil region" evidence="1">
    <location>
        <begin position="388"/>
        <end position="434"/>
    </location>
</feature>
<feature type="compositionally biased region" description="Basic and acidic residues" evidence="2">
    <location>
        <begin position="120"/>
        <end position="131"/>
    </location>
</feature>
<feature type="compositionally biased region" description="Polar residues" evidence="2">
    <location>
        <begin position="247"/>
        <end position="265"/>
    </location>
</feature>
<feature type="domain" description="DM14" evidence="3">
    <location>
        <begin position="273"/>
        <end position="330"/>
    </location>
</feature>